<reference evidence="1" key="1">
    <citation type="submission" date="2023-07" db="EMBL/GenBank/DDBJ databases">
        <title>Black Yeasts Isolated from many extreme environments.</title>
        <authorList>
            <person name="Coleine C."/>
            <person name="Stajich J.E."/>
            <person name="Selbmann L."/>
        </authorList>
    </citation>
    <scope>NUCLEOTIDE SEQUENCE</scope>
    <source>
        <strain evidence="1">CCFEE 5714</strain>
    </source>
</reference>
<proteinExistence type="predicted"/>
<gene>
    <name evidence="1" type="ORF">LTR37_013989</name>
</gene>
<evidence type="ECO:0000313" key="1">
    <source>
        <dbReference type="EMBL" id="KAK3704149.1"/>
    </source>
</evidence>
<organism evidence="1 2">
    <name type="scientific">Vermiconidia calcicola</name>
    <dbReference type="NCBI Taxonomy" id="1690605"/>
    <lineage>
        <taxon>Eukaryota</taxon>
        <taxon>Fungi</taxon>
        <taxon>Dikarya</taxon>
        <taxon>Ascomycota</taxon>
        <taxon>Pezizomycotina</taxon>
        <taxon>Dothideomycetes</taxon>
        <taxon>Dothideomycetidae</taxon>
        <taxon>Mycosphaerellales</taxon>
        <taxon>Extremaceae</taxon>
        <taxon>Vermiconidia</taxon>
    </lineage>
</organism>
<sequence>MGVIFLTNDGYSTMCGHATLALGRFLVDRVFDQRSDPRWAGSVFSTQQRHPSTQITFYRDYDLIRGIHITPVRHQRGEALIRLHAPCGVVRVTVPFVEYEDGSSRVDTKRPVSYLSVPSFGTGKSIMIGVAASDSWPEFGQRQHVMVDTAYGGAFYIIVSAIELGFTPAQLASPTKDTLAARNQDAQENLQLQQGPMKAVPGMGRPFRPPVSLRSHRHQPLYHQLARISRRKEAYASSQTSKWIAVPQAPECKLGSHLRTREAN</sequence>
<evidence type="ECO:0000313" key="2">
    <source>
        <dbReference type="Proteomes" id="UP001281147"/>
    </source>
</evidence>
<dbReference type="EMBL" id="JAUTXU010000142">
    <property type="protein sequence ID" value="KAK3704149.1"/>
    <property type="molecule type" value="Genomic_DNA"/>
</dbReference>
<keyword evidence="2" id="KW-1185">Reference proteome</keyword>
<accession>A0ACC3MXK2</accession>
<comment type="caution">
    <text evidence="1">The sequence shown here is derived from an EMBL/GenBank/DDBJ whole genome shotgun (WGS) entry which is preliminary data.</text>
</comment>
<name>A0ACC3MXK2_9PEZI</name>
<dbReference type="Proteomes" id="UP001281147">
    <property type="component" value="Unassembled WGS sequence"/>
</dbReference>
<protein>
    <submittedName>
        <fullName evidence="1">Uncharacterized protein</fullName>
    </submittedName>
</protein>